<sequence length="85" mass="9285">MTPALERSLGFGAIQPPLYRNDKDPNPALYGNPGGSRSRAVLARAMESICENRHELDALTEPLAIGAFVFIPCARSNRMAKDRSI</sequence>
<protein>
    <submittedName>
        <fullName evidence="2">Uncharacterized protein</fullName>
    </submittedName>
</protein>
<organism evidence="2 3">
    <name type="scientific">Rhizobium wenxiniae</name>
    <dbReference type="NCBI Taxonomy" id="1737357"/>
    <lineage>
        <taxon>Bacteria</taxon>
        <taxon>Pseudomonadati</taxon>
        <taxon>Pseudomonadota</taxon>
        <taxon>Alphaproteobacteria</taxon>
        <taxon>Hyphomicrobiales</taxon>
        <taxon>Rhizobiaceae</taxon>
        <taxon>Rhizobium/Agrobacterium group</taxon>
        <taxon>Rhizobium</taxon>
    </lineage>
</organism>
<dbReference type="Proteomes" id="UP000547879">
    <property type="component" value="Unassembled WGS sequence"/>
</dbReference>
<accession>A0A7W9YBY8</accession>
<dbReference type="EMBL" id="JACHEG010000011">
    <property type="protein sequence ID" value="MBB6165812.1"/>
    <property type="molecule type" value="Genomic_DNA"/>
</dbReference>
<name>A0A7W9YBY8_9HYPH</name>
<evidence type="ECO:0000256" key="1">
    <source>
        <dbReference type="SAM" id="MobiDB-lite"/>
    </source>
</evidence>
<gene>
    <name evidence="2" type="ORF">HNQ72_005660</name>
</gene>
<keyword evidence="3" id="KW-1185">Reference proteome</keyword>
<proteinExistence type="predicted"/>
<reference evidence="2 3" key="1">
    <citation type="submission" date="2020-08" db="EMBL/GenBank/DDBJ databases">
        <title>Genomic Encyclopedia of Type Strains, Phase IV (KMG-IV): sequencing the most valuable type-strain genomes for metagenomic binning, comparative biology and taxonomic classification.</title>
        <authorList>
            <person name="Goeker M."/>
        </authorList>
    </citation>
    <scope>NUCLEOTIDE SEQUENCE [LARGE SCALE GENOMIC DNA]</scope>
    <source>
        <strain evidence="2 3">DSM 100734</strain>
    </source>
</reference>
<evidence type="ECO:0000313" key="3">
    <source>
        <dbReference type="Proteomes" id="UP000547879"/>
    </source>
</evidence>
<feature type="region of interest" description="Disordered" evidence="1">
    <location>
        <begin position="1"/>
        <end position="34"/>
    </location>
</feature>
<dbReference type="AlphaFoldDB" id="A0A7W9YBY8"/>
<comment type="caution">
    <text evidence="2">The sequence shown here is derived from an EMBL/GenBank/DDBJ whole genome shotgun (WGS) entry which is preliminary data.</text>
</comment>
<dbReference type="RefSeq" id="WP_183997391.1">
    <property type="nucleotide sequence ID" value="NZ_BMHW01000013.1"/>
</dbReference>
<evidence type="ECO:0000313" key="2">
    <source>
        <dbReference type="EMBL" id="MBB6165812.1"/>
    </source>
</evidence>